<evidence type="ECO:0000313" key="8">
    <source>
        <dbReference type="Proteomes" id="UP001500665"/>
    </source>
</evidence>
<evidence type="ECO:0000259" key="6">
    <source>
        <dbReference type="PROSITE" id="PS51935"/>
    </source>
</evidence>
<dbReference type="Pfam" id="PF00877">
    <property type="entry name" value="NLPC_P60"/>
    <property type="match status" value="1"/>
</dbReference>
<dbReference type="Gene3D" id="3.90.1720.10">
    <property type="entry name" value="endopeptidase domain like (from Nostoc punctiforme)"/>
    <property type="match status" value="1"/>
</dbReference>
<dbReference type="Proteomes" id="UP001500665">
    <property type="component" value="Unassembled WGS sequence"/>
</dbReference>
<dbReference type="InterPro" id="IPR038765">
    <property type="entry name" value="Papain-like_cys_pep_sf"/>
</dbReference>
<name>A0ABN1RVQ2_9ACTN</name>
<dbReference type="PANTHER" id="PTHR47359">
    <property type="entry name" value="PEPTIDOGLYCAN DL-ENDOPEPTIDASE CWLO"/>
    <property type="match status" value="1"/>
</dbReference>
<dbReference type="EMBL" id="BAAAHH010000038">
    <property type="protein sequence ID" value="GAA0965369.1"/>
    <property type="molecule type" value="Genomic_DNA"/>
</dbReference>
<evidence type="ECO:0000256" key="2">
    <source>
        <dbReference type="ARBA" id="ARBA00022670"/>
    </source>
</evidence>
<dbReference type="CDD" id="cd13399">
    <property type="entry name" value="Slt35-like"/>
    <property type="match status" value="1"/>
</dbReference>
<feature type="domain" description="NlpC/P60" evidence="6">
    <location>
        <begin position="178"/>
        <end position="317"/>
    </location>
</feature>
<keyword evidence="3" id="KW-0378">Hydrolase</keyword>
<dbReference type="PROSITE" id="PS51935">
    <property type="entry name" value="NLPC_P60"/>
    <property type="match status" value="1"/>
</dbReference>
<keyword evidence="4" id="KW-0788">Thiol protease</keyword>
<proteinExistence type="inferred from homology"/>
<dbReference type="PANTHER" id="PTHR47359:SF3">
    <property type="entry name" value="NLP_P60 DOMAIN-CONTAINING PROTEIN-RELATED"/>
    <property type="match status" value="1"/>
</dbReference>
<protein>
    <submittedName>
        <fullName evidence="7">NlpC/P60 family protein</fullName>
    </submittedName>
</protein>
<dbReference type="InterPro" id="IPR031304">
    <property type="entry name" value="SLT_2"/>
</dbReference>
<reference evidence="7 8" key="1">
    <citation type="journal article" date="2019" name="Int. J. Syst. Evol. Microbiol.">
        <title>The Global Catalogue of Microorganisms (GCM) 10K type strain sequencing project: providing services to taxonomists for standard genome sequencing and annotation.</title>
        <authorList>
            <consortium name="The Broad Institute Genomics Platform"/>
            <consortium name="The Broad Institute Genome Sequencing Center for Infectious Disease"/>
            <person name="Wu L."/>
            <person name="Ma J."/>
        </authorList>
    </citation>
    <scope>NUCLEOTIDE SEQUENCE [LARGE SCALE GENOMIC DNA]</scope>
    <source>
        <strain evidence="7 8">JCM 10696</strain>
    </source>
</reference>
<sequence>MLKPALATGAALLALPVLTVVLLAAHSQAAAPTGPDITQPTNEAIDDIPPHYLHLYQEAARPPGLPWNVLAAISDIESDHGRNPPDCTPNAAGAAGPMQFLAPTWDAYGIDGNDDGRTDRCDPADAIPGAANYLAANGAAKGGKHLERALWHYNHADWYVRKVLDRAQDYATPPTTGVGAGATVVKAALRWLGTPYSWGGGGPIGPTYGIQHGADIKGFDCSGLAQHAWSKVGINLHRVAADQYNDGPHIPRDKLQPGDLVFFASNPANPRTIHHVGINIGNGRMVHAPHTGDVVKISKFTDVPYREREYAGATRPARR</sequence>
<evidence type="ECO:0000256" key="1">
    <source>
        <dbReference type="ARBA" id="ARBA00007074"/>
    </source>
</evidence>
<evidence type="ECO:0000313" key="7">
    <source>
        <dbReference type="EMBL" id="GAA0965369.1"/>
    </source>
</evidence>
<evidence type="ECO:0000256" key="5">
    <source>
        <dbReference type="SAM" id="SignalP"/>
    </source>
</evidence>
<feature type="signal peptide" evidence="5">
    <location>
        <begin position="1"/>
        <end position="29"/>
    </location>
</feature>
<dbReference type="RefSeq" id="WP_344245443.1">
    <property type="nucleotide sequence ID" value="NZ_BAAAHH010000038.1"/>
</dbReference>
<organism evidence="7 8">
    <name type="scientific">Actinocorallia libanotica</name>
    <dbReference type="NCBI Taxonomy" id="46162"/>
    <lineage>
        <taxon>Bacteria</taxon>
        <taxon>Bacillati</taxon>
        <taxon>Actinomycetota</taxon>
        <taxon>Actinomycetes</taxon>
        <taxon>Streptosporangiales</taxon>
        <taxon>Thermomonosporaceae</taxon>
        <taxon>Actinocorallia</taxon>
    </lineage>
</organism>
<dbReference type="Gene3D" id="1.10.530.10">
    <property type="match status" value="1"/>
</dbReference>
<dbReference type="SUPFAM" id="SSF54001">
    <property type="entry name" value="Cysteine proteinases"/>
    <property type="match status" value="1"/>
</dbReference>
<comment type="similarity">
    <text evidence="1">Belongs to the peptidase C40 family.</text>
</comment>
<dbReference type="InterPro" id="IPR023346">
    <property type="entry name" value="Lysozyme-like_dom_sf"/>
</dbReference>
<keyword evidence="2" id="KW-0645">Protease</keyword>
<dbReference type="InterPro" id="IPR051794">
    <property type="entry name" value="PG_Endopeptidase_C40"/>
</dbReference>
<keyword evidence="8" id="KW-1185">Reference proteome</keyword>
<evidence type="ECO:0000256" key="3">
    <source>
        <dbReference type="ARBA" id="ARBA00022801"/>
    </source>
</evidence>
<comment type="caution">
    <text evidence="7">The sequence shown here is derived from an EMBL/GenBank/DDBJ whole genome shotgun (WGS) entry which is preliminary data.</text>
</comment>
<dbReference type="SUPFAM" id="SSF53955">
    <property type="entry name" value="Lysozyme-like"/>
    <property type="match status" value="1"/>
</dbReference>
<accession>A0ABN1RVQ2</accession>
<evidence type="ECO:0000256" key="4">
    <source>
        <dbReference type="ARBA" id="ARBA00022807"/>
    </source>
</evidence>
<keyword evidence="5" id="KW-0732">Signal</keyword>
<dbReference type="InterPro" id="IPR000064">
    <property type="entry name" value="NLP_P60_dom"/>
</dbReference>
<gene>
    <name evidence="7" type="ORF">GCM10009550_65400</name>
</gene>
<feature type="chain" id="PRO_5046647211" evidence="5">
    <location>
        <begin position="30"/>
        <end position="319"/>
    </location>
</feature>
<dbReference type="Pfam" id="PF13406">
    <property type="entry name" value="SLT_2"/>
    <property type="match status" value="1"/>
</dbReference>